<proteinExistence type="inferred from homology"/>
<name>A0A1H7GF54_9FIRM</name>
<keyword evidence="7 8" id="KW-0472">Membrane</keyword>
<accession>A0A1H7GF54</accession>
<evidence type="ECO:0000256" key="1">
    <source>
        <dbReference type="ARBA" id="ARBA00004651"/>
    </source>
</evidence>
<dbReference type="Proteomes" id="UP000182321">
    <property type="component" value="Unassembled WGS sequence"/>
</dbReference>
<feature type="transmembrane region" description="Helical" evidence="8">
    <location>
        <begin position="277"/>
        <end position="295"/>
    </location>
</feature>
<dbReference type="AlphaFoldDB" id="A0A1H7GF54"/>
<feature type="transmembrane region" description="Helical" evidence="8">
    <location>
        <begin position="146"/>
        <end position="166"/>
    </location>
</feature>
<dbReference type="SUPFAM" id="SSF81345">
    <property type="entry name" value="ABC transporter involved in vitamin B12 uptake, BtuC"/>
    <property type="match status" value="1"/>
</dbReference>
<dbReference type="EMBL" id="FNZX01000004">
    <property type="protein sequence ID" value="SEK36758.1"/>
    <property type="molecule type" value="Genomic_DNA"/>
</dbReference>
<evidence type="ECO:0000256" key="3">
    <source>
        <dbReference type="ARBA" id="ARBA00022448"/>
    </source>
</evidence>
<feature type="transmembrane region" description="Helical" evidence="8">
    <location>
        <begin position="301"/>
        <end position="322"/>
    </location>
</feature>
<dbReference type="CDD" id="cd06550">
    <property type="entry name" value="TM_ABC_iron-siderophores_like"/>
    <property type="match status" value="1"/>
</dbReference>
<reference evidence="10" key="1">
    <citation type="submission" date="2016-10" db="EMBL/GenBank/DDBJ databases">
        <authorList>
            <person name="Varghese N."/>
        </authorList>
    </citation>
    <scope>NUCLEOTIDE SEQUENCE [LARGE SCALE GENOMIC DNA]</scope>
    <source>
        <strain evidence="10">ACV-9</strain>
    </source>
</reference>
<evidence type="ECO:0000256" key="6">
    <source>
        <dbReference type="ARBA" id="ARBA00022989"/>
    </source>
</evidence>
<feature type="transmembrane region" description="Helical" evidence="8">
    <location>
        <begin position="116"/>
        <end position="134"/>
    </location>
</feature>
<evidence type="ECO:0000256" key="5">
    <source>
        <dbReference type="ARBA" id="ARBA00022692"/>
    </source>
</evidence>
<evidence type="ECO:0000313" key="9">
    <source>
        <dbReference type="EMBL" id="SEK36758.1"/>
    </source>
</evidence>
<keyword evidence="3" id="KW-0813">Transport</keyword>
<gene>
    <name evidence="9" type="ORF">SAMN02910377_00748</name>
</gene>
<dbReference type="PANTHER" id="PTHR30472:SF24">
    <property type="entry name" value="FERRIC ENTEROBACTIN TRANSPORT SYSTEM PERMEASE PROTEIN FEPG"/>
    <property type="match status" value="1"/>
</dbReference>
<feature type="transmembrane region" description="Helical" evidence="8">
    <location>
        <begin position="92"/>
        <end position="110"/>
    </location>
</feature>
<sequence length="330" mass="35275">MIKRRRKYIFILCILFAITLVLAFCNLSIGEKNYSLDQVIKTILGLSDEGSYIIAKLRLPRTITAILCGIAFGVAGNIFQTLLNNPLASPDIIGVSSGSTAAAVYCILFLNLNRNIVSIISVFAGILVAILIYRISYVGSFSTSRLVLVGIGFQAFFTAIVNWMIMKAAEYDVPTAMRWMTGNLNGIVTDSLPLLFIVVVVCLLSIIALRHGMQSLALGDQVAIILGVRISLVRTTLIICSVLLIAFATSISGPIASIAFLSGPIAAKICGRNQSNILSSGLVGAILVLGGDFIGQNLLSTRYPVGVITGILGAPYLIYLLISQNKKGNI</sequence>
<dbReference type="PANTHER" id="PTHR30472">
    <property type="entry name" value="FERRIC ENTEROBACTIN TRANSPORT SYSTEM PERMEASE PROTEIN"/>
    <property type="match status" value="1"/>
</dbReference>
<keyword evidence="6 8" id="KW-1133">Transmembrane helix</keyword>
<keyword evidence="10" id="KW-1185">Reference proteome</keyword>
<organism evidence="9 10">
    <name type="scientific">Pseudobutyrivibrio ruminis</name>
    <dbReference type="NCBI Taxonomy" id="46206"/>
    <lineage>
        <taxon>Bacteria</taxon>
        <taxon>Bacillati</taxon>
        <taxon>Bacillota</taxon>
        <taxon>Clostridia</taxon>
        <taxon>Lachnospirales</taxon>
        <taxon>Lachnospiraceae</taxon>
        <taxon>Pseudobutyrivibrio</taxon>
    </lineage>
</organism>
<evidence type="ECO:0000313" key="10">
    <source>
        <dbReference type="Proteomes" id="UP000182321"/>
    </source>
</evidence>
<keyword evidence="4" id="KW-1003">Cell membrane</keyword>
<dbReference type="GO" id="GO:0005886">
    <property type="term" value="C:plasma membrane"/>
    <property type="evidence" value="ECO:0007669"/>
    <property type="project" value="UniProtKB-SubCell"/>
</dbReference>
<evidence type="ECO:0000256" key="8">
    <source>
        <dbReference type="SAM" id="Phobius"/>
    </source>
</evidence>
<feature type="transmembrane region" description="Helical" evidence="8">
    <location>
        <begin position="62"/>
        <end position="80"/>
    </location>
</feature>
<dbReference type="RefSeq" id="WP_074789327.1">
    <property type="nucleotide sequence ID" value="NZ_FNZX01000004.1"/>
</dbReference>
<evidence type="ECO:0000256" key="2">
    <source>
        <dbReference type="ARBA" id="ARBA00007935"/>
    </source>
</evidence>
<evidence type="ECO:0000256" key="4">
    <source>
        <dbReference type="ARBA" id="ARBA00022475"/>
    </source>
</evidence>
<dbReference type="Gene3D" id="1.10.3470.10">
    <property type="entry name" value="ABC transporter involved in vitamin B12 uptake, BtuC"/>
    <property type="match status" value="1"/>
</dbReference>
<keyword evidence="5 8" id="KW-0812">Transmembrane</keyword>
<feature type="transmembrane region" description="Helical" evidence="8">
    <location>
        <begin position="251"/>
        <end position="270"/>
    </location>
</feature>
<dbReference type="InterPro" id="IPR037294">
    <property type="entry name" value="ABC_BtuC-like"/>
</dbReference>
<feature type="transmembrane region" description="Helical" evidence="8">
    <location>
        <begin position="9"/>
        <end position="29"/>
    </location>
</feature>
<evidence type="ECO:0000256" key="7">
    <source>
        <dbReference type="ARBA" id="ARBA00023136"/>
    </source>
</evidence>
<comment type="subcellular location">
    <subcellularLocation>
        <location evidence="1">Cell membrane</location>
        <topology evidence="1">Multi-pass membrane protein</topology>
    </subcellularLocation>
</comment>
<feature type="transmembrane region" description="Helical" evidence="8">
    <location>
        <begin position="186"/>
        <end position="209"/>
    </location>
</feature>
<dbReference type="Pfam" id="PF01032">
    <property type="entry name" value="FecCD"/>
    <property type="match status" value="1"/>
</dbReference>
<dbReference type="GO" id="GO:0033214">
    <property type="term" value="P:siderophore-iron import into cell"/>
    <property type="evidence" value="ECO:0007669"/>
    <property type="project" value="TreeGrafter"/>
</dbReference>
<dbReference type="GO" id="GO:0022857">
    <property type="term" value="F:transmembrane transporter activity"/>
    <property type="evidence" value="ECO:0007669"/>
    <property type="project" value="InterPro"/>
</dbReference>
<protein>
    <submittedName>
        <fullName evidence="9">Iron complex transport system permease protein</fullName>
    </submittedName>
</protein>
<feature type="transmembrane region" description="Helical" evidence="8">
    <location>
        <begin position="221"/>
        <end position="245"/>
    </location>
</feature>
<comment type="similarity">
    <text evidence="2">Belongs to the binding-protein-dependent transport system permease family. FecCD subfamily.</text>
</comment>
<dbReference type="InterPro" id="IPR000522">
    <property type="entry name" value="ABC_transptr_permease_BtuC"/>
</dbReference>